<dbReference type="Pfam" id="PF01565">
    <property type="entry name" value="FAD_binding_4"/>
    <property type="match status" value="1"/>
</dbReference>
<dbReference type="SUPFAM" id="SSF56194">
    <property type="entry name" value="Uridine diphospho-N-Acetylenolpyruvylglucosamine reductase, MurB, C-terminal domain"/>
    <property type="match status" value="1"/>
</dbReference>
<evidence type="ECO:0000256" key="3">
    <source>
        <dbReference type="ARBA" id="ARBA00004496"/>
    </source>
</evidence>
<keyword evidence="8 19" id="KW-0132">Cell division</keyword>
<feature type="active site" description="Proton donor" evidence="19">
    <location>
        <position position="238"/>
    </location>
</feature>
<gene>
    <name evidence="19" type="primary">murB</name>
    <name evidence="21" type="ordered locus">Cycma_0317</name>
</gene>
<dbReference type="eggNOG" id="COG0812">
    <property type="taxonomic scope" value="Bacteria"/>
</dbReference>
<proteinExistence type="inferred from homology"/>
<feature type="active site" evidence="19">
    <location>
        <position position="164"/>
    </location>
</feature>
<evidence type="ECO:0000256" key="9">
    <source>
        <dbReference type="ARBA" id="ARBA00022630"/>
    </source>
</evidence>
<organism evidence="21 22">
    <name type="scientific">Cyclobacterium marinum (strain ATCC 25205 / DSM 745 / LMG 13164 / NCIMB 1802)</name>
    <name type="common">Flectobacillus marinus</name>
    <dbReference type="NCBI Taxonomy" id="880070"/>
    <lineage>
        <taxon>Bacteria</taxon>
        <taxon>Pseudomonadati</taxon>
        <taxon>Bacteroidota</taxon>
        <taxon>Cytophagia</taxon>
        <taxon>Cytophagales</taxon>
        <taxon>Cyclobacteriaceae</taxon>
        <taxon>Cyclobacterium</taxon>
    </lineage>
</organism>
<comment type="catalytic activity">
    <reaction evidence="18 19">
        <text>UDP-N-acetyl-alpha-D-muramate + NADP(+) = UDP-N-acetyl-3-O-(1-carboxyvinyl)-alpha-D-glucosamine + NADPH + H(+)</text>
        <dbReference type="Rhea" id="RHEA:12248"/>
        <dbReference type="ChEBI" id="CHEBI:15378"/>
        <dbReference type="ChEBI" id="CHEBI:57783"/>
        <dbReference type="ChEBI" id="CHEBI:58349"/>
        <dbReference type="ChEBI" id="CHEBI:68483"/>
        <dbReference type="ChEBI" id="CHEBI:70757"/>
        <dbReference type="EC" id="1.3.1.98"/>
    </reaction>
</comment>
<dbReference type="SUPFAM" id="SSF56176">
    <property type="entry name" value="FAD-binding/transporter-associated domain-like"/>
    <property type="match status" value="1"/>
</dbReference>
<dbReference type="KEGG" id="cmr:Cycma_0317"/>
<dbReference type="OrthoDB" id="9804753at2"/>
<evidence type="ECO:0000256" key="11">
    <source>
        <dbReference type="ARBA" id="ARBA00022857"/>
    </source>
</evidence>
<dbReference type="GO" id="GO:0071555">
    <property type="term" value="P:cell wall organization"/>
    <property type="evidence" value="ECO:0007669"/>
    <property type="project" value="UniProtKB-KW"/>
</dbReference>
<keyword evidence="13 19" id="KW-0573">Peptidoglycan synthesis</keyword>
<evidence type="ECO:0000256" key="16">
    <source>
        <dbReference type="ARBA" id="ARBA00023316"/>
    </source>
</evidence>
<keyword evidence="22" id="KW-1185">Reference proteome</keyword>
<dbReference type="InterPro" id="IPR016167">
    <property type="entry name" value="FAD-bd_PCMH_sub1"/>
</dbReference>
<dbReference type="HOGENOM" id="CLU_035304_0_0_10"/>
<dbReference type="Gene3D" id="3.90.78.10">
    <property type="entry name" value="UDP-N-acetylenolpyruvoylglucosamine reductase, C-terminal domain"/>
    <property type="match status" value="1"/>
</dbReference>
<evidence type="ECO:0000256" key="15">
    <source>
        <dbReference type="ARBA" id="ARBA00023306"/>
    </source>
</evidence>
<evidence type="ECO:0000256" key="12">
    <source>
        <dbReference type="ARBA" id="ARBA00022960"/>
    </source>
</evidence>
<evidence type="ECO:0000256" key="17">
    <source>
        <dbReference type="ARBA" id="ARBA00031026"/>
    </source>
</evidence>
<dbReference type="GO" id="GO:0009252">
    <property type="term" value="P:peptidoglycan biosynthetic process"/>
    <property type="evidence" value="ECO:0007669"/>
    <property type="project" value="UniProtKB-UniRule"/>
</dbReference>
<comment type="subcellular location">
    <subcellularLocation>
        <location evidence="3 19">Cytoplasm</location>
    </subcellularLocation>
</comment>
<dbReference type="InterPro" id="IPR016169">
    <property type="entry name" value="FAD-bd_PCMH_sub2"/>
</dbReference>
<evidence type="ECO:0000259" key="20">
    <source>
        <dbReference type="PROSITE" id="PS51387"/>
    </source>
</evidence>
<dbReference type="AlphaFoldDB" id="G0IUA2"/>
<comment type="similarity">
    <text evidence="19">Belongs to the MurB family.</text>
</comment>
<dbReference type="NCBIfam" id="NF000755">
    <property type="entry name" value="PRK00046.1"/>
    <property type="match status" value="1"/>
</dbReference>
<dbReference type="Gene3D" id="3.30.465.10">
    <property type="match status" value="1"/>
</dbReference>
<evidence type="ECO:0000313" key="21">
    <source>
        <dbReference type="EMBL" id="AEL24097.1"/>
    </source>
</evidence>
<evidence type="ECO:0000256" key="4">
    <source>
        <dbReference type="ARBA" id="ARBA00004752"/>
    </source>
</evidence>
<accession>G0IUA2</accession>
<evidence type="ECO:0000256" key="10">
    <source>
        <dbReference type="ARBA" id="ARBA00022827"/>
    </source>
</evidence>
<comment type="pathway">
    <text evidence="4 19">Cell wall biogenesis; peptidoglycan biosynthesis.</text>
</comment>
<dbReference type="PANTHER" id="PTHR21071">
    <property type="entry name" value="UDP-N-ACETYLENOLPYRUVOYLGLUCOSAMINE REDUCTASE"/>
    <property type="match status" value="1"/>
</dbReference>
<evidence type="ECO:0000256" key="2">
    <source>
        <dbReference type="ARBA" id="ARBA00003921"/>
    </source>
</evidence>
<dbReference type="GO" id="GO:0008360">
    <property type="term" value="P:regulation of cell shape"/>
    <property type="evidence" value="ECO:0007669"/>
    <property type="project" value="UniProtKB-KW"/>
</dbReference>
<evidence type="ECO:0000256" key="19">
    <source>
        <dbReference type="HAMAP-Rule" id="MF_00037"/>
    </source>
</evidence>
<evidence type="ECO:0000256" key="1">
    <source>
        <dbReference type="ARBA" id="ARBA00001974"/>
    </source>
</evidence>
<comment type="function">
    <text evidence="2 19">Cell wall formation.</text>
</comment>
<protein>
    <recommendedName>
        <fullName evidence="6 19">UDP-N-acetylenolpyruvoylglucosamine reductase</fullName>
        <ecNumber evidence="5 19">1.3.1.98</ecNumber>
    </recommendedName>
    <alternativeName>
        <fullName evidence="17 19">UDP-N-acetylmuramate dehydrogenase</fullName>
    </alternativeName>
</protein>
<evidence type="ECO:0000256" key="6">
    <source>
        <dbReference type="ARBA" id="ARBA00015188"/>
    </source>
</evidence>
<evidence type="ECO:0000256" key="8">
    <source>
        <dbReference type="ARBA" id="ARBA00022618"/>
    </source>
</evidence>
<dbReference type="NCBIfam" id="TIGR00179">
    <property type="entry name" value="murB"/>
    <property type="match status" value="1"/>
</dbReference>
<feature type="domain" description="FAD-binding PCMH-type" evidence="20">
    <location>
        <begin position="16"/>
        <end position="188"/>
    </location>
</feature>
<sequence>MKIQENISLKAYNTFGIDVKAKFFTEIRSKEDVLEAITFAKNAELPILILGGGSNVLFTSDLEALVLKINIEGIGQIKQVNNKVILAAGAGVIWHDFVLYSLEHNLAGIENLSLIPGTVGAAPMQNIGAYGVEIKAVFHSLEAIEISTGISKTFFPKDVNFGYRESVFKKDLKGKYIIYKVNFNLSTSHEPNISYGDIQKVLEEMNHASPTAKNISEAVISIRQSKLPDPKFIGNAGSFFKNPIITTEIYNELKHTYPALPGYPNGPSHIKIPAAFLIENTGWKGKKIGKVGVHDKQPLVLVNHGGGKGKDILELSQKIQLDVQNKFGIFLEREVNLINDKSLIHL</sequence>
<keyword evidence="10 19" id="KW-0274">FAD</keyword>
<dbReference type="Gene3D" id="3.30.43.10">
    <property type="entry name" value="Uridine Diphospho-n-acetylenolpyruvylglucosamine Reductase, domain 2"/>
    <property type="match status" value="1"/>
</dbReference>
<dbReference type="HAMAP" id="MF_00037">
    <property type="entry name" value="MurB"/>
    <property type="match status" value="1"/>
</dbReference>
<evidence type="ECO:0000256" key="18">
    <source>
        <dbReference type="ARBA" id="ARBA00048914"/>
    </source>
</evidence>
<dbReference type="UniPathway" id="UPA00219"/>
<evidence type="ECO:0000256" key="14">
    <source>
        <dbReference type="ARBA" id="ARBA00023002"/>
    </source>
</evidence>
<dbReference type="EC" id="1.3.1.98" evidence="5 19"/>
<reference evidence="22" key="1">
    <citation type="submission" date="2011-07" db="EMBL/GenBank/DDBJ databases">
        <title>The complete genome of Cyclobacterium marinum DSM 745.</title>
        <authorList>
            <person name="Lucas S."/>
            <person name="Han J."/>
            <person name="Lapidus A."/>
            <person name="Bruce D."/>
            <person name="Goodwin L."/>
            <person name="Pitluck S."/>
            <person name="Peters L."/>
            <person name="Kyrpides N."/>
            <person name="Mavromatis K."/>
            <person name="Ivanova N."/>
            <person name="Ovchinnikova G."/>
            <person name="Chertkov O."/>
            <person name="Detter J.C."/>
            <person name="Tapia R."/>
            <person name="Han C."/>
            <person name="Land M."/>
            <person name="Hauser L."/>
            <person name="Markowitz V."/>
            <person name="Cheng J.-F."/>
            <person name="Hugenholtz P."/>
            <person name="Woyke T."/>
            <person name="Wu D."/>
            <person name="Tindall B."/>
            <person name="Schuetze A."/>
            <person name="Brambilla E."/>
            <person name="Klenk H.-P."/>
            <person name="Eisen J.A."/>
        </authorList>
    </citation>
    <scope>NUCLEOTIDE SEQUENCE [LARGE SCALE GENOMIC DNA]</scope>
    <source>
        <strain evidence="22">ATCC 25205 / DSM 745 / LMG 13164 / NCIMB 1802</strain>
    </source>
</reference>
<keyword evidence="15 19" id="KW-0131">Cell cycle</keyword>
<dbReference type="Proteomes" id="UP000001635">
    <property type="component" value="Chromosome"/>
</dbReference>
<dbReference type="GO" id="GO:0005829">
    <property type="term" value="C:cytosol"/>
    <property type="evidence" value="ECO:0007669"/>
    <property type="project" value="TreeGrafter"/>
</dbReference>
<keyword evidence="12 19" id="KW-0133">Cell shape</keyword>
<dbReference type="STRING" id="880070.Cycma_0317"/>
<dbReference type="RefSeq" id="WP_014018396.1">
    <property type="nucleotide sequence ID" value="NC_015914.1"/>
</dbReference>
<dbReference type="EMBL" id="CP002955">
    <property type="protein sequence ID" value="AEL24097.1"/>
    <property type="molecule type" value="Genomic_DNA"/>
</dbReference>
<dbReference type="InterPro" id="IPR036635">
    <property type="entry name" value="MurB_C_sf"/>
</dbReference>
<evidence type="ECO:0000256" key="13">
    <source>
        <dbReference type="ARBA" id="ARBA00022984"/>
    </source>
</evidence>
<dbReference type="InterPro" id="IPR006094">
    <property type="entry name" value="Oxid_FAD_bind_N"/>
</dbReference>
<evidence type="ECO:0000256" key="5">
    <source>
        <dbReference type="ARBA" id="ARBA00012518"/>
    </source>
</evidence>
<comment type="cofactor">
    <cofactor evidence="1 19">
        <name>FAD</name>
        <dbReference type="ChEBI" id="CHEBI:57692"/>
    </cofactor>
</comment>
<keyword evidence="14 19" id="KW-0560">Oxidoreductase</keyword>
<evidence type="ECO:0000313" key="22">
    <source>
        <dbReference type="Proteomes" id="UP000001635"/>
    </source>
</evidence>
<keyword evidence="7 19" id="KW-0963">Cytoplasm</keyword>
<keyword evidence="9 19" id="KW-0285">Flavoprotein</keyword>
<feature type="active site" evidence="19">
    <location>
        <position position="334"/>
    </location>
</feature>
<dbReference type="PROSITE" id="PS51387">
    <property type="entry name" value="FAD_PCMH"/>
    <property type="match status" value="1"/>
</dbReference>
<keyword evidence="16 19" id="KW-0961">Cell wall biogenesis/degradation</keyword>
<dbReference type="GO" id="GO:0008762">
    <property type="term" value="F:UDP-N-acetylmuramate dehydrogenase activity"/>
    <property type="evidence" value="ECO:0007669"/>
    <property type="project" value="UniProtKB-UniRule"/>
</dbReference>
<dbReference type="GO" id="GO:0071949">
    <property type="term" value="F:FAD binding"/>
    <property type="evidence" value="ECO:0007669"/>
    <property type="project" value="InterPro"/>
</dbReference>
<name>G0IUA2_CYCMS</name>
<dbReference type="GO" id="GO:0051301">
    <property type="term" value="P:cell division"/>
    <property type="evidence" value="ECO:0007669"/>
    <property type="project" value="UniProtKB-KW"/>
</dbReference>
<keyword evidence="11 19" id="KW-0521">NADP</keyword>
<dbReference type="PANTHER" id="PTHR21071:SF4">
    <property type="entry name" value="UDP-N-ACETYLENOLPYRUVOYLGLUCOSAMINE REDUCTASE"/>
    <property type="match status" value="1"/>
</dbReference>
<dbReference type="InterPro" id="IPR016166">
    <property type="entry name" value="FAD-bd_PCMH"/>
</dbReference>
<dbReference type="InterPro" id="IPR036318">
    <property type="entry name" value="FAD-bd_PCMH-like_sf"/>
</dbReference>
<dbReference type="Pfam" id="PF02873">
    <property type="entry name" value="MurB_C"/>
    <property type="match status" value="1"/>
</dbReference>
<evidence type="ECO:0000256" key="7">
    <source>
        <dbReference type="ARBA" id="ARBA00022490"/>
    </source>
</evidence>
<dbReference type="InterPro" id="IPR011601">
    <property type="entry name" value="MurB_C"/>
</dbReference>
<dbReference type="InterPro" id="IPR003170">
    <property type="entry name" value="MurB"/>
</dbReference>